<protein>
    <submittedName>
        <fullName evidence="1">Uncharacterized protein</fullName>
    </submittedName>
</protein>
<reference evidence="1 2" key="1">
    <citation type="submission" date="2016-11" db="EMBL/GenBank/DDBJ databases">
        <authorList>
            <person name="Jaros S."/>
            <person name="Januszkiewicz K."/>
            <person name="Wedrychowicz H."/>
        </authorList>
    </citation>
    <scope>NUCLEOTIDE SEQUENCE [LARGE SCALE GENOMIC DNA]</scope>
    <source>
        <strain evidence="1 2">GAS242</strain>
    </source>
</reference>
<dbReference type="Proteomes" id="UP000190675">
    <property type="component" value="Chromosome I"/>
</dbReference>
<dbReference type="EMBL" id="LT670818">
    <property type="protein sequence ID" value="SHG10390.1"/>
    <property type="molecule type" value="Genomic_DNA"/>
</dbReference>
<gene>
    <name evidence="1" type="ORF">SAMN05444169_0553</name>
</gene>
<evidence type="ECO:0000313" key="2">
    <source>
        <dbReference type="Proteomes" id="UP000190675"/>
    </source>
</evidence>
<evidence type="ECO:0000313" key="1">
    <source>
        <dbReference type="EMBL" id="SHG10390.1"/>
    </source>
</evidence>
<organism evidence="1 2">
    <name type="scientific">Bradyrhizobium erythrophlei</name>
    <dbReference type="NCBI Taxonomy" id="1437360"/>
    <lineage>
        <taxon>Bacteria</taxon>
        <taxon>Pseudomonadati</taxon>
        <taxon>Pseudomonadota</taxon>
        <taxon>Alphaproteobacteria</taxon>
        <taxon>Hyphomicrobiales</taxon>
        <taxon>Nitrobacteraceae</taxon>
        <taxon>Bradyrhizobium</taxon>
    </lineage>
</organism>
<accession>A0A1M5H330</accession>
<proteinExistence type="predicted"/>
<name>A0A1M5H330_9BRAD</name>
<dbReference type="AlphaFoldDB" id="A0A1M5H330"/>
<sequence length="79" mass="8808">MPEYVDEAFTVLVHIHGSGGAPRRETYVVGCPTREEAEARIRGLYPLELEVKVFATSLSATETKAQKLMAGEFRPWESP</sequence>